<keyword evidence="3" id="KW-1185">Reference proteome</keyword>
<dbReference type="AlphaFoldDB" id="A0A6N6VER2"/>
<proteinExistence type="predicted"/>
<dbReference type="Proteomes" id="UP000468901">
    <property type="component" value="Unassembled WGS sequence"/>
</dbReference>
<feature type="transmembrane region" description="Helical" evidence="1">
    <location>
        <begin position="129"/>
        <end position="151"/>
    </location>
</feature>
<sequence>MMLDSGVERRPPPARAGVVSRIITVIGQLVLPVLSLAATLALAWTCRAEVATDFRFLRDMHPSLDPTTDSWLTWGALLLPATFFVLNLINRRYGSALALGAALLTWVFIAGGLVWALREGFVHELSEIAPVRIMGAFVGAMLLGQIVNVSFFDWFRGIPWWKAPFVAALLGGLTFTLAFHLAMGSGFDEVALPRLAALGGLQLIWACFQLVPTKFLRRAIRPCPGYGGA</sequence>
<keyword evidence="1" id="KW-0472">Membrane</keyword>
<evidence type="ECO:0000256" key="1">
    <source>
        <dbReference type="SAM" id="Phobius"/>
    </source>
</evidence>
<organism evidence="2 3">
    <name type="scientific">Parvibaculum sedimenti</name>
    <dbReference type="NCBI Taxonomy" id="2608632"/>
    <lineage>
        <taxon>Bacteria</taxon>
        <taxon>Pseudomonadati</taxon>
        <taxon>Pseudomonadota</taxon>
        <taxon>Alphaproteobacteria</taxon>
        <taxon>Hyphomicrobiales</taxon>
        <taxon>Parvibaculaceae</taxon>
        <taxon>Parvibaculum</taxon>
    </lineage>
</organism>
<evidence type="ECO:0000313" key="3">
    <source>
        <dbReference type="Proteomes" id="UP000468901"/>
    </source>
</evidence>
<gene>
    <name evidence="2" type="ORF">F2P47_15775</name>
</gene>
<keyword evidence="1" id="KW-1133">Transmembrane helix</keyword>
<name>A0A6N6VER2_9HYPH</name>
<keyword evidence="1" id="KW-0812">Transmembrane</keyword>
<evidence type="ECO:0000313" key="2">
    <source>
        <dbReference type="EMBL" id="KAB7738719.1"/>
    </source>
</evidence>
<dbReference type="RefSeq" id="WP_152217344.1">
    <property type="nucleotide sequence ID" value="NZ_WESC01000017.1"/>
</dbReference>
<comment type="caution">
    <text evidence="2">The sequence shown here is derived from an EMBL/GenBank/DDBJ whole genome shotgun (WGS) entry which is preliminary data.</text>
</comment>
<accession>A0A6N6VER2</accession>
<feature type="transmembrane region" description="Helical" evidence="1">
    <location>
        <begin position="71"/>
        <end position="89"/>
    </location>
</feature>
<feature type="transmembrane region" description="Helical" evidence="1">
    <location>
        <begin position="96"/>
        <end position="117"/>
    </location>
</feature>
<dbReference type="EMBL" id="WESC01000017">
    <property type="protein sequence ID" value="KAB7738719.1"/>
    <property type="molecule type" value="Genomic_DNA"/>
</dbReference>
<feature type="transmembrane region" description="Helical" evidence="1">
    <location>
        <begin position="195"/>
        <end position="211"/>
    </location>
</feature>
<feature type="transmembrane region" description="Helical" evidence="1">
    <location>
        <begin position="163"/>
        <end position="183"/>
    </location>
</feature>
<reference evidence="2 3" key="1">
    <citation type="submission" date="2019-09" db="EMBL/GenBank/DDBJ databases">
        <title>Parvibaculum sedimenti sp. nov., isolated from sediment.</title>
        <authorList>
            <person name="Wang Y."/>
        </authorList>
    </citation>
    <scope>NUCLEOTIDE SEQUENCE [LARGE SCALE GENOMIC DNA]</scope>
    <source>
        <strain evidence="2 3">HXT-9</strain>
    </source>
</reference>
<feature type="transmembrane region" description="Helical" evidence="1">
    <location>
        <begin position="21"/>
        <end position="44"/>
    </location>
</feature>
<protein>
    <submittedName>
        <fullName evidence="2">Uncharacterized protein</fullName>
    </submittedName>
</protein>